<feature type="chain" id="PRO_5009518401" description="LysM domain-containing protein" evidence="2">
    <location>
        <begin position="20"/>
        <end position="162"/>
    </location>
</feature>
<dbReference type="STRING" id="1817816.A2Y64_01480"/>
<evidence type="ECO:0000313" key="5">
    <source>
        <dbReference type="Proteomes" id="UP000177187"/>
    </source>
</evidence>
<proteinExistence type="predicted"/>
<evidence type="ECO:0000259" key="3">
    <source>
        <dbReference type="PROSITE" id="PS51782"/>
    </source>
</evidence>
<reference evidence="4 5" key="1">
    <citation type="journal article" date="2016" name="Nat. Commun.">
        <title>Thousands of microbial genomes shed light on interconnected biogeochemical processes in an aquifer system.</title>
        <authorList>
            <person name="Anantharaman K."/>
            <person name="Brown C.T."/>
            <person name="Hug L.A."/>
            <person name="Sharon I."/>
            <person name="Castelle C.J."/>
            <person name="Probst A.J."/>
            <person name="Thomas B.C."/>
            <person name="Singh A."/>
            <person name="Wilkins M.J."/>
            <person name="Karaoz U."/>
            <person name="Brodie E.L."/>
            <person name="Williams K.H."/>
            <person name="Hubbard S.S."/>
            <person name="Banfield J.F."/>
        </authorList>
    </citation>
    <scope>NUCLEOTIDE SEQUENCE [LARGE SCALE GENOMIC DNA]</scope>
</reference>
<dbReference type="SUPFAM" id="SSF54106">
    <property type="entry name" value="LysM domain"/>
    <property type="match status" value="1"/>
</dbReference>
<dbReference type="AlphaFoldDB" id="A0A1F5EWY3"/>
<protein>
    <recommendedName>
        <fullName evidence="3">LysM domain-containing protein</fullName>
    </recommendedName>
</protein>
<dbReference type="Proteomes" id="UP000177187">
    <property type="component" value="Unassembled WGS sequence"/>
</dbReference>
<feature type="domain" description="LysM" evidence="3">
    <location>
        <begin position="108"/>
        <end position="159"/>
    </location>
</feature>
<accession>A0A1F5EWY3</accession>
<dbReference type="Gene3D" id="3.10.350.10">
    <property type="entry name" value="LysM domain"/>
    <property type="match status" value="1"/>
</dbReference>
<sequence>MKKFFPILLVLLFVLPAFAQEEVELSDAERDRIKAELDADEEGTGLSREELVEKYNGEAADLNGKAEPIEAENETLRARLNDLEKQIQDVNAEARKYEIPVEPPKKYDTYVVVDGDCLWMIAETMWGWQRCAEWPRIYEVNKDLIKDPDLIYPGWSLNIPLD</sequence>
<dbReference type="EMBL" id="MFAF01000137">
    <property type="protein sequence ID" value="OGD71892.1"/>
    <property type="molecule type" value="Genomic_DNA"/>
</dbReference>
<keyword evidence="1" id="KW-0175">Coiled coil</keyword>
<feature type="signal peptide" evidence="2">
    <location>
        <begin position="1"/>
        <end position="19"/>
    </location>
</feature>
<evidence type="ECO:0000256" key="1">
    <source>
        <dbReference type="SAM" id="Coils"/>
    </source>
</evidence>
<dbReference type="InterPro" id="IPR052196">
    <property type="entry name" value="Bact_Kbp"/>
</dbReference>
<evidence type="ECO:0000256" key="2">
    <source>
        <dbReference type="SAM" id="SignalP"/>
    </source>
</evidence>
<dbReference type="PANTHER" id="PTHR34700">
    <property type="entry name" value="POTASSIUM BINDING PROTEIN KBP"/>
    <property type="match status" value="1"/>
</dbReference>
<dbReference type="InterPro" id="IPR018392">
    <property type="entry name" value="LysM"/>
</dbReference>
<comment type="caution">
    <text evidence="4">The sequence shown here is derived from an EMBL/GenBank/DDBJ whole genome shotgun (WGS) entry which is preliminary data.</text>
</comment>
<organism evidence="4 5">
    <name type="scientific">Candidatus Coatesbacteria bacterium RBG_13_66_14</name>
    <dbReference type="NCBI Taxonomy" id="1817816"/>
    <lineage>
        <taxon>Bacteria</taxon>
        <taxon>Candidatus Coatesiibacteriota</taxon>
    </lineage>
</organism>
<dbReference type="CDD" id="cd00118">
    <property type="entry name" value="LysM"/>
    <property type="match status" value="1"/>
</dbReference>
<evidence type="ECO:0000313" key="4">
    <source>
        <dbReference type="EMBL" id="OGD71892.1"/>
    </source>
</evidence>
<dbReference type="PANTHER" id="PTHR34700:SF4">
    <property type="entry name" value="PHAGE-LIKE ELEMENT PBSX PROTEIN XKDP"/>
    <property type="match status" value="1"/>
</dbReference>
<dbReference type="PROSITE" id="PS51782">
    <property type="entry name" value="LYSM"/>
    <property type="match status" value="1"/>
</dbReference>
<keyword evidence="2" id="KW-0732">Signal</keyword>
<feature type="coiled-coil region" evidence="1">
    <location>
        <begin position="66"/>
        <end position="100"/>
    </location>
</feature>
<gene>
    <name evidence="4" type="ORF">A2Y64_01480</name>
</gene>
<name>A0A1F5EWY3_9BACT</name>
<dbReference type="InterPro" id="IPR036779">
    <property type="entry name" value="LysM_dom_sf"/>
</dbReference>